<dbReference type="Pfam" id="PF02798">
    <property type="entry name" value="GST_N"/>
    <property type="match status" value="1"/>
</dbReference>
<dbReference type="PROSITE" id="PS50404">
    <property type="entry name" value="GST_NTER"/>
    <property type="match status" value="1"/>
</dbReference>
<evidence type="ECO:0000313" key="4">
    <source>
        <dbReference type="EMBL" id="USI75128.1"/>
    </source>
</evidence>
<dbReference type="SFLD" id="SFLDG00358">
    <property type="entry name" value="Main_(cytGST)"/>
    <property type="match status" value="1"/>
</dbReference>
<dbReference type="InterPro" id="IPR036249">
    <property type="entry name" value="Thioredoxin-like_sf"/>
</dbReference>
<dbReference type="InterPro" id="IPR036282">
    <property type="entry name" value="Glutathione-S-Trfase_C_sf"/>
</dbReference>
<organism evidence="4 5">
    <name type="scientific">Sphingomonas morindae</name>
    <dbReference type="NCBI Taxonomy" id="1541170"/>
    <lineage>
        <taxon>Bacteria</taxon>
        <taxon>Pseudomonadati</taxon>
        <taxon>Pseudomonadota</taxon>
        <taxon>Alphaproteobacteria</taxon>
        <taxon>Sphingomonadales</taxon>
        <taxon>Sphingomonadaceae</taxon>
        <taxon>Sphingomonas</taxon>
    </lineage>
</organism>
<accession>A0ABY4XDZ4</accession>
<dbReference type="NCBIfam" id="TIGR01262">
    <property type="entry name" value="maiA"/>
    <property type="match status" value="1"/>
</dbReference>
<dbReference type="InterPro" id="IPR040079">
    <property type="entry name" value="Glutathione_S-Trfase"/>
</dbReference>
<keyword evidence="4" id="KW-0614">Plasmid</keyword>
<evidence type="ECO:0000313" key="5">
    <source>
        <dbReference type="Proteomes" id="UP001056937"/>
    </source>
</evidence>
<dbReference type="EMBL" id="CP084932">
    <property type="protein sequence ID" value="USI75128.1"/>
    <property type="molecule type" value="Genomic_DNA"/>
</dbReference>
<dbReference type="InterPro" id="IPR004045">
    <property type="entry name" value="Glutathione_S-Trfase_N"/>
</dbReference>
<gene>
    <name evidence="4" type="primary">maiA</name>
    <name evidence="4" type="ORF">LHA26_19750</name>
</gene>
<keyword evidence="4" id="KW-0413">Isomerase</keyword>
<evidence type="ECO:0000259" key="2">
    <source>
        <dbReference type="PROSITE" id="PS50404"/>
    </source>
</evidence>
<dbReference type="InterPro" id="IPR010987">
    <property type="entry name" value="Glutathione-S-Trfase_C-like"/>
</dbReference>
<dbReference type="RefSeq" id="WP_252168942.1">
    <property type="nucleotide sequence ID" value="NZ_CP084932.1"/>
</dbReference>
<dbReference type="Gene3D" id="3.40.30.10">
    <property type="entry name" value="Glutaredoxin"/>
    <property type="match status" value="1"/>
</dbReference>
<sequence>MTLKLYGFWRSNAAFRVRVALALKALPYEEIDIDLLSGDQFDSAYAEINAGHVVPTLVHDDRQIFQSLAIIEYLDEIAPEPPLLPAEPFERAYTRSLAMVLAADVHPLTVPRVRQHLKDVLAADSSGIEAWCRHWTAEGLATYERLLLRRPPAPFALGEFISVGDIGIAGQVALAEVYHMDLSSYPQVEALAKRCFALSAFSDAHPFAQPGYRAKNPR</sequence>
<dbReference type="Proteomes" id="UP001056937">
    <property type="component" value="Plasmid p1"/>
</dbReference>
<dbReference type="PANTHER" id="PTHR42673:SF4">
    <property type="entry name" value="MALEYLACETOACETATE ISOMERASE"/>
    <property type="match status" value="1"/>
</dbReference>
<dbReference type="SFLD" id="SFLDS00019">
    <property type="entry name" value="Glutathione_Transferase_(cytos"/>
    <property type="match status" value="1"/>
</dbReference>
<geneLocation type="plasmid" evidence="4 5">
    <name>p1</name>
</geneLocation>
<dbReference type="InterPro" id="IPR005955">
    <property type="entry name" value="GST_Zeta"/>
</dbReference>
<dbReference type="EC" id="5.2.1.2" evidence="4"/>
<dbReference type="Gene3D" id="1.20.1050.10">
    <property type="match status" value="1"/>
</dbReference>
<evidence type="ECO:0000259" key="3">
    <source>
        <dbReference type="PROSITE" id="PS50405"/>
    </source>
</evidence>
<dbReference type="PANTHER" id="PTHR42673">
    <property type="entry name" value="MALEYLACETOACETATE ISOMERASE"/>
    <property type="match status" value="1"/>
</dbReference>
<comment type="similarity">
    <text evidence="1">Belongs to the GST superfamily. Zeta family.</text>
</comment>
<feature type="domain" description="GST C-terminal" evidence="3">
    <location>
        <begin position="87"/>
        <end position="218"/>
    </location>
</feature>
<keyword evidence="5" id="KW-1185">Reference proteome</keyword>
<dbReference type="GO" id="GO:0016034">
    <property type="term" value="F:maleylacetoacetate isomerase activity"/>
    <property type="evidence" value="ECO:0007669"/>
    <property type="project" value="UniProtKB-EC"/>
</dbReference>
<dbReference type="PROSITE" id="PS50405">
    <property type="entry name" value="GST_CTER"/>
    <property type="match status" value="1"/>
</dbReference>
<reference evidence="4" key="1">
    <citation type="journal article" date="2022" name="Toxins">
        <title>Genomic Analysis of Sphingopyxis sp. USTB-05 for Biodegrading Cyanobacterial Hepatotoxins.</title>
        <authorList>
            <person name="Liu C."/>
            <person name="Xu Q."/>
            <person name="Zhao Z."/>
            <person name="Zhang H."/>
            <person name="Liu X."/>
            <person name="Yin C."/>
            <person name="Liu Y."/>
            <person name="Yan H."/>
        </authorList>
    </citation>
    <scope>NUCLEOTIDE SEQUENCE</scope>
    <source>
        <strain evidence="4">NBD5</strain>
    </source>
</reference>
<evidence type="ECO:0000256" key="1">
    <source>
        <dbReference type="ARBA" id="ARBA00010007"/>
    </source>
</evidence>
<name>A0ABY4XDZ4_9SPHN</name>
<dbReference type="SUPFAM" id="SSF52833">
    <property type="entry name" value="Thioredoxin-like"/>
    <property type="match status" value="1"/>
</dbReference>
<proteinExistence type="inferred from homology"/>
<dbReference type="SUPFAM" id="SSF47616">
    <property type="entry name" value="GST C-terminal domain-like"/>
    <property type="match status" value="1"/>
</dbReference>
<feature type="domain" description="GST N-terminal" evidence="2">
    <location>
        <begin position="1"/>
        <end position="82"/>
    </location>
</feature>
<protein>
    <submittedName>
        <fullName evidence="4">Maleylacetoacetate isomerase</fullName>
        <ecNumber evidence="4">5.2.1.2</ecNumber>
    </submittedName>
</protein>